<name>A0ABT5MDB4_9BURK</name>
<keyword evidence="4" id="KW-1185">Reference proteome</keyword>
<dbReference type="Proteomes" id="UP001528672">
    <property type="component" value="Unassembled WGS sequence"/>
</dbReference>
<evidence type="ECO:0008006" key="5">
    <source>
        <dbReference type="Google" id="ProtNLM"/>
    </source>
</evidence>
<feature type="compositionally biased region" description="Basic and acidic residues" evidence="1">
    <location>
        <begin position="24"/>
        <end position="39"/>
    </location>
</feature>
<keyword evidence="2" id="KW-1133">Transmembrane helix</keyword>
<dbReference type="EMBL" id="JAQSIO010000002">
    <property type="protein sequence ID" value="MDD0814578.1"/>
    <property type="molecule type" value="Genomic_DNA"/>
</dbReference>
<reference evidence="3 4" key="1">
    <citation type="submission" date="2023-02" db="EMBL/GenBank/DDBJ databases">
        <title>Bacterial whole genome sequence for Curvibacter sp. HBC28.</title>
        <authorList>
            <person name="Le V."/>
            <person name="Ko S.-R."/>
            <person name="Ahn C.-Y."/>
            <person name="Oh H.-M."/>
        </authorList>
    </citation>
    <scope>NUCLEOTIDE SEQUENCE [LARGE SCALE GENOMIC DNA]</scope>
    <source>
        <strain evidence="3 4">HBC28</strain>
    </source>
</reference>
<evidence type="ECO:0000256" key="1">
    <source>
        <dbReference type="SAM" id="MobiDB-lite"/>
    </source>
</evidence>
<accession>A0ABT5MDB4</accession>
<feature type="transmembrane region" description="Helical" evidence="2">
    <location>
        <begin position="92"/>
        <end position="117"/>
    </location>
</feature>
<sequence>MSRDASTSSTPSTQSSSTGLPGREAPRPPSPEERKGQLLERIERQRLLRQTRRIQAAIATLQAEGPASASGDRAGDGFPRSQLMRTLTRQPLLVAAAAGMFLLMGPRRVVGLASWVLPMLMRRLG</sequence>
<protein>
    <recommendedName>
        <fullName evidence="5">DUF3618 domain-containing protein</fullName>
    </recommendedName>
</protein>
<evidence type="ECO:0000313" key="4">
    <source>
        <dbReference type="Proteomes" id="UP001528672"/>
    </source>
</evidence>
<evidence type="ECO:0000256" key="2">
    <source>
        <dbReference type="SAM" id="Phobius"/>
    </source>
</evidence>
<comment type="caution">
    <text evidence="3">The sequence shown here is derived from an EMBL/GenBank/DDBJ whole genome shotgun (WGS) entry which is preliminary data.</text>
</comment>
<keyword evidence="2" id="KW-0812">Transmembrane</keyword>
<feature type="region of interest" description="Disordered" evidence="1">
    <location>
        <begin position="1"/>
        <end position="39"/>
    </location>
</feature>
<organism evidence="3 4">
    <name type="scientific">Curvibacter microcysteis</name>
    <dbReference type="NCBI Taxonomy" id="3026419"/>
    <lineage>
        <taxon>Bacteria</taxon>
        <taxon>Pseudomonadati</taxon>
        <taxon>Pseudomonadota</taxon>
        <taxon>Betaproteobacteria</taxon>
        <taxon>Burkholderiales</taxon>
        <taxon>Comamonadaceae</taxon>
        <taxon>Curvibacter</taxon>
    </lineage>
</organism>
<proteinExistence type="predicted"/>
<gene>
    <name evidence="3" type="ORF">PSQ39_08050</name>
</gene>
<keyword evidence="2" id="KW-0472">Membrane</keyword>
<dbReference type="RefSeq" id="WP_273926218.1">
    <property type="nucleotide sequence ID" value="NZ_JAQSIO010000002.1"/>
</dbReference>
<feature type="compositionally biased region" description="Low complexity" evidence="1">
    <location>
        <begin position="1"/>
        <end position="23"/>
    </location>
</feature>
<evidence type="ECO:0000313" key="3">
    <source>
        <dbReference type="EMBL" id="MDD0814578.1"/>
    </source>
</evidence>